<dbReference type="InterPro" id="IPR050330">
    <property type="entry name" value="Bact_OuterMem_StrucFunc"/>
</dbReference>
<dbReference type="OrthoDB" id="868723at2"/>
<keyword evidence="8" id="KW-1185">Reference proteome</keyword>
<organism evidence="7 8">
    <name type="scientific">Pontibacter arcticus</name>
    <dbReference type="NCBI Taxonomy" id="2080288"/>
    <lineage>
        <taxon>Bacteria</taxon>
        <taxon>Pseudomonadati</taxon>
        <taxon>Bacteroidota</taxon>
        <taxon>Cytophagia</taxon>
        <taxon>Cytophagales</taxon>
        <taxon>Hymenobacteraceae</taxon>
        <taxon>Pontibacter</taxon>
    </lineage>
</organism>
<keyword evidence="2 4" id="KW-0472">Membrane</keyword>
<dbReference type="EMBL" id="QMDV01000004">
    <property type="protein sequence ID" value="RAU81853.1"/>
    <property type="molecule type" value="Genomic_DNA"/>
</dbReference>
<gene>
    <name evidence="7" type="ORF">DP923_14265</name>
</gene>
<evidence type="ECO:0000256" key="2">
    <source>
        <dbReference type="ARBA" id="ARBA00023136"/>
    </source>
</evidence>
<dbReference type="SUPFAM" id="SSF103088">
    <property type="entry name" value="OmpA-like"/>
    <property type="match status" value="1"/>
</dbReference>
<accession>A0A364RC33</accession>
<evidence type="ECO:0000256" key="4">
    <source>
        <dbReference type="PROSITE-ProRule" id="PRU00473"/>
    </source>
</evidence>
<dbReference type="PROSITE" id="PS51123">
    <property type="entry name" value="OMPA_2"/>
    <property type="match status" value="1"/>
</dbReference>
<dbReference type="RefSeq" id="WP_112306531.1">
    <property type="nucleotide sequence ID" value="NZ_QMDV01000004.1"/>
</dbReference>
<proteinExistence type="predicted"/>
<dbReference type="Proteomes" id="UP000251692">
    <property type="component" value="Unassembled WGS sequence"/>
</dbReference>
<reference evidence="7 8" key="2">
    <citation type="submission" date="2018-07" db="EMBL/GenBank/DDBJ databases">
        <title>Pontibacter sp. 2b14 genomic sequence and assembly.</title>
        <authorList>
            <person name="Du Z.-J."/>
        </authorList>
    </citation>
    <scope>NUCLEOTIDE SEQUENCE [LARGE SCALE GENOMIC DNA]</scope>
    <source>
        <strain evidence="7 8">2b14</strain>
    </source>
</reference>
<sequence>MKTILLYFLFGLSIGQVKAQNLVGNPSLEEIKDYVAGFRGVSGTPDIAAKEDKIIQYPPYYNAYQSDSPTRYLTNIQFGDICFCQWFSSESSELMQAKLKKPLKKNTSYMVSLYTIRATELEPPIREITVTFTRKPLPESRKVYGEQDHILTGQGIPYLPLTSAASPSLASRESWTKVTGVYKAKGGEKYLLIGNFSGANRLELEALNPDSAQVTKYNKLKGTYYCYDNISVIPAAGTGNQPEPALPAAKPVLPPFAIGSTITLKDLNFKTGEFQILEAAFPTLNSLAAFLKTKPEAVIAIQGYTDNVGTEEANLILSLQRAQAVMDYLQQKGVAAERITSEGFGETMPKADNLTIENRAVNRRVEIKILRKKGT</sequence>
<dbReference type="InterPro" id="IPR036737">
    <property type="entry name" value="OmpA-like_sf"/>
</dbReference>
<dbReference type="PANTHER" id="PTHR30329:SF21">
    <property type="entry name" value="LIPOPROTEIN YIAD-RELATED"/>
    <property type="match status" value="1"/>
</dbReference>
<dbReference type="PRINTS" id="PR01021">
    <property type="entry name" value="OMPADOMAIN"/>
</dbReference>
<name>A0A364RC33_9BACT</name>
<reference evidence="7 8" key="1">
    <citation type="submission" date="2018-06" db="EMBL/GenBank/DDBJ databases">
        <authorList>
            <person name="Liu Z.-W."/>
        </authorList>
    </citation>
    <scope>NUCLEOTIDE SEQUENCE [LARGE SCALE GENOMIC DNA]</scope>
    <source>
        <strain evidence="7 8">2b14</strain>
    </source>
</reference>
<feature type="signal peptide" evidence="5">
    <location>
        <begin position="1"/>
        <end position="19"/>
    </location>
</feature>
<protein>
    <submittedName>
        <fullName evidence="7">OmpA family protein</fullName>
    </submittedName>
</protein>
<dbReference type="InterPro" id="IPR006665">
    <property type="entry name" value="OmpA-like"/>
</dbReference>
<keyword evidence="5" id="KW-0732">Signal</keyword>
<dbReference type="CDD" id="cd07185">
    <property type="entry name" value="OmpA_C-like"/>
    <property type="match status" value="1"/>
</dbReference>
<keyword evidence="3" id="KW-0998">Cell outer membrane</keyword>
<dbReference type="Pfam" id="PF00691">
    <property type="entry name" value="OmpA"/>
    <property type="match status" value="1"/>
</dbReference>
<evidence type="ECO:0000313" key="7">
    <source>
        <dbReference type="EMBL" id="RAU81853.1"/>
    </source>
</evidence>
<evidence type="ECO:0000313" key="8">
    <source>
        <dbReference type="Proteomes" id="UP000251692"/>
    </source>
</evidence>
<dbReference type="GO" id="GO:0009279">
    <property type="term" value="C:cell outer membrane"/>
    <property type="evidence" value="ECO:0007669"/>
    <property type="project" value="UniProtKB-SubCell"/>
</dbReference>
<evidence type="ECO:0000256" key="3">
    <source>
        <dbReference type="ARBA" id="ARBA00023237"/>
    </source>
</evidence>
<dbReference type="Gene3D" id="3.30.1330.60">
    <property type="entry name" value="OmpA-like domain"/>
    <property type="match status" value="1"/>
</dbReference>
<feature type="domain" description="OmpA-like" evidence="6">
    <location>
        <begin position="256"/>
        <end position="373"/>
    </location>
</feature>
<dbReference type="PANTHER" id="PTHR30329">
    <property type="entry name" value="STATOR ELEMENT OF FLAGELLAR MOTOR COMPLEX"/>
    <property type="match status" value="1"/>
</dbReference>
<feature type="chain" id="PRO_5017049598" evidence="5">
    <location>
        <begin position="20"/>
        <end position="375"/>
    </location>
</feature>
<evidence type="ECO:0000256" key="1">
    <source>
        <dbReference type="ARBA" id="ARBA00004442"/>
    </source>
</evidence>
<comment type="caution">
    <text evidence="7">The sequence shown here is derived from an EMBL/GenBank/DDBJ whole genome shotgun (WGS) entry which is preliminary data.</text>
</comment>
<evidence type="ECO:0000259" key="6">
    <source>
        <dbReference type="PROSITE" id="PS51123"/>
    </source>
</evidence>
<comment type="subcellular location">
    <subcellularLocation>
        <location evidence="1">Cell outer membrane</location>
    </subcellularLocation>
</comment>
<dbReference type="InterPro" id="IPR006664">
    <property type="entry name" value="OMP_bac"/>
</dbReference>
<dbReference type="AlphaFoldDB" id="A0A364RC33"/>
<evidence type="ECO:0000256" key="5">
    <source>
        <dbReference type="SAM" id="SignalP"/>
    </source>
</evidence>